<comment type="caution">
    <text evidence="1">The sequence shown here is derived from an EMBL/GenBank/DDBJ whole genome shotgun (WGS) entry which is preliminary data.</text>
</comment>
<protein>
    <submittedName>
        <fullName evidence="1">Uncharacterized protein</fullName>
    </submittedName>
</protein>
<organism evidence="1 2">
    <name type="scientific">Trifolium pratense</name>
    <name type="common">Red clover</name>
    <dbReference type="NCBI Taxonomy" id="57577"/>
    <lineage>
        <taxon>Eukaryota</taxon>
        <taxon>Viridiplantae</taxon>
        <taxon>Streptophyta</taxon>
        <taxon>Embryophyta</taxon>
        <taxon>Tracheophyta</taxon>
        <taxon>Spermatophyta</taxon>
        <taxon>Magnoliopsida</taxon>
        <taxon>eudicotyledons</taxon>
        <taxon>Gunneridae</taxon>
        <taxon>Pentapetalae</taxon>
        <taxon>rosids</taxon>
        <taxon>fabids</taxon>
        <taxon>Fabales</taxon>
        <taxon>Fabaceae</taxon>
        <taxon>Papilionoideae</taxon>
        <taxon>50 kb inversion clade</taxon>
        <taxon>NPAAA clade</taxon>
        <taxon>Hologalegina</taxon>
        <taxon>IRL clade</taxon>
        <taxon>Trifolieae</taxon>
        <taxon>Trifolium</taxon>
    </lineage>
</organism>
<dbReference type="Proteomes" id="UP001177021">
    <property type="component" value="Unassembled WGS sequence"/>
</dbReference>
<reference evidence="1" key="1">
    <citation type="submission" date="2023-10" db="EMBL/GenBank/DDBJ databases">
        <authorList>
            <person name="Rodriguez Cubillos JULIANA M."/>
            <person name="De Vega J."/>
        </authorList>
    </citation>
    <scope>NUCLEOTIDE SEQUENCE</scope>
</reference>
<keyword evidence="2" id="KW-1185">Reference proteome</keyword>
<gene>
    <name evidence="1" type="ORF">MILVUS5_LOCUS10562</name>
</gene>
<name>A0ACB0J877_TRIPR</name>
<proteinExistence type="predicted"/>
<evidence type="ECO:0000313" key="1">
    <source>
        <dbReference type="EMBL" id="CAJ2640765.1"/>
    </source>
</evidence>
<evidence type="ECO:0000313" key="2">
    <source>
        <dbReference type="Proteomes" id="UP001177021"/>
    </source>
</evidence>
<dbReference type="EMBL" id="CASHSV030000024">
    <property type="protein sequence ID" value="CAJ2640765.1"/>
    <property type="molecule type" value="Genomic_DNA"/>
</dbReference>
<sequence length="61" mass="6964">MFVYVIIYSQYEWLILLFPECSSGGRCLSVEYTERVGEVAKKHGLKLHIDGARIFNASVPE</sequence>
<accession>A0ACB0J877</accession>